<dbReference type="EMBL" id="ML996565">
    <property type="protein sequence ID" value="KAF2762530.1"/>
    <property type="molecule type" value="Genomic_DNA"/>
</dbReference>
<evidence type="ECO:0000313" key="4">
    <source>
        <dbReference type="Proteomes" id="UP000799437"/>
    </source>
</evidence>
<dbReference type="Proteomes" id="UP000799437">
    <property type="component" value="Unassembled WGS sequence"/>
</dbReference>
<gene>
    <name evidence="3" type="ORF">EJ05DRAFT_506249</name>
</gene>
<dbReference type="RefSeq" id="XP_033604981.1">
    <property type="nucleotide sequence ID" value="XM_033747796.1"/>
</dbReference>
<dbReference type="InterPro" id="IPR042171">
    <property type="entry name" value="Acyl-CoA_hotdog"/>
</dbReference>
<dbReference type="PANTHER" id="PTHR38110:SF4">
    <property type="entry name" value="THIOESTERASE-LIKE SUPERFAMILY-DOMAIN-CONTAINING PROTEIN"/>
    <property type="match status" value="1"/>
</dbReference>
<dbReference type="InterPro" id="IPR049449">
    <property type="entry name" value="TesB_ACOT8-like_N"/>
</dbReference>
<dbReference type="InterPro" id="IPR029069">
    <property type="entry name" value="HotDog_dom_sf"/>
</dbReference>
<dbReference type="AlphaFoldDB" id="A0A6A6WJT3"/>
<evidence type="ECO:0000259" key="2">
    <source>
        <dbReference type="Pfam" id="PF20789"/>
    </source>
</evidence>
<reference evidence="3" key="1">
    <citation type="journal article" date="2020" name="Stud. Mycol.">
        <title>101 Dothideomycetes genomes: a test case for predicting lifestyles and emergence of pathogens.</title>
        <authorList>
            <person name="Haridas S."/>
            <person name="Albert R."/>
            <person name="Binder M."/>
            <person name="Bloem J."/>
            <person name="Labutti K."/>
            <person name="Salamov A."/>
            <person name="Andreopoulos B."/>
            <person name="Baker S."/>
            <person name="Barry K."/>
            <person name="Bills G."/>
            <person name="Bluhm B."/>
            <person name="Cannon C."/>
            <person name="Castanera R."/>
            <person name="Culley D."/>
            <person name="Daum C."/>
            <person name="Ezra D."/>
            <person name="Gonzalez J."/>
            <person name="Henrissat B."/>
            <person name="Kuo A."/>
            <person name="Liang C."/>
            <person name="Lipzen A."/>
            <person name="Lutzoni F."/>
            <person name="Magnuson J."/>
            <person name="Mondo S."/>
            <person name="Nolan M."/>
            <person name="Ohm R."/>
            <person name="Pangilinan J."/>
            <person name="Park H.-J."/>
            <person name="Ramirez L."/>
            <person name="Alfaro M."/>
            <person name="Sun H."/>
            <person name="Tritt A."/>
            <person name="Yoshinaga Y."/>
            <person name="Zwiers L.-H."/>
            <person name="Turgeon B."/>
            <person name="Goodwin S."/>
            <person name="Spatafora J."/>
            <person name="Crous P."/>
            <person name="Grigoriev I."/>
        </authorList>
    </citation>
    <scope>NUCLEOTIDE SEQUENCE</scope>
    <source>
        <strain evidence="3">CBS 121739</strain>
    </source>
</reference>
<dbReference type="Pfam" id="PF13622">
    <property type="entry name" value="4HBT_3"/>
    <property type="match status" value="1"/>
</dbReference>
<evidence type="ECO:0000313" key="3">
    <source>
        <dbReference type="EMBL" id="KAF2762530.1"/>
    </source>
</evidence>
<protein>
    <submittedName>
        <fullName evidence="3">Thioesterase family protein</fullName>
    </submittedName>
</protein>
<name>A0A6A6WJT3_9PEZI</name>
<proteinExistence type="predicted"/>
<dbReference type="SUPFAM" id="SSF54637">
    <property type="entry name" value="Thioesterase/thiol ester dehydrase-isomerase"/>
    <property type="match status" value="2"/>
</dbReference>
<feature type="domain" description="Acyl-CoA thioesterase-like C-terminal" evidence="2">
    <location>
        <begin position="161"/>
        <end position="315"/>
    </location>
</feature>
<sequence>MSNLLKDRLDLQQQSPHTYTAAWHDDYSAGPSVHGGSIAAIIHAAASLHLRSTLSSFDQPDVHTMHVEFLRLGAHEPFTISITDTKTGRGTNFLQVHVLQAKILRAIASITSTNFDISFGPTKRSEAALHPPLTPIPDFEKVAANEVEANWLPGCYTSEVVGLSNRIHTLYPRLGFPITGVHDMWMSFADPERITSTHLALQCDMQPSLSDTMRRTGSIFDAHRIHETFATGARENPGLEVRYELKMEEAKRAETWMSTLTLDAEYKRRVGDEGLRWVRCRTVVDGLREGRMDMSVTLGDESGETVVLARQAVLVLDTKRRFKGKERVQEGKL</sequence>
<feature type="domain" description="Acyl-CoA thioesterase-like N-terminal HotDog" evidence="1">
    <location>
        <begin position="25"/>
        <end position="111"/>
    </location>
</feature>
<dbReference type="InterPro" id="IPR049450">
    <property type="entry name" value="ACOT8-like_C"/>
</dbReference>
<dbReference type="Pfam" id="PF20789">
    <property type="entry name" value="4HBT_3C"/>
    <property type="match status" value="1"/>
</dbReference>
<organism evidence="3 4">
    <name type="scientific">Pseudovirgaria hyperparasitica</name>
    <dbReference type="NCBI Taxonomy" id="470096"/>
    <lineage>
        <taxon>Eukaryota</taxon>
        <taxon>Fungi</taxon>
        <taxon>Dikarya</taxon>
        <taxon>Ascomycota</taxon>
        <taxon>Pezizomycotina</taxon>
        <taxon>Dothideomycetes</taxon>
        <taxon>Dothideomycetes incertae sedis</taxon>
        <taxon>Acrospermales</taxon>
        <taxon>Acrospermaceae</taxon>
        <taxon>Pseudovirgaria</taxon>
    </lineage>
</organism>
<dbReference type="Gene3D" id="2.40.160.210">
    <property type="entry name" value="Acyl-CoA thioesterase, double hotdog domain"/>
    <property type="match status" value="1"/>
</dbReference>
<dbReference type="OrthoDB" id="2532955at2759"/>
<evidence type="ECO:0000259" key="1">
    <source>
        <dbReference type="Pfam" id="PF13622"/>
    </source>
</evidence>
<dbReference type="PANTHER" id="PTHR38110">
    <property type="entry name" value="CHROMOSOME 23, WHOLE GENOME SHOTGUN SEQUENCE"/>
    <property type="match status" value="1"/>
</dbReference>
<accession>A0A6A6WJT3</accession>
<keyword evidence="4" id="KW-1185">Reference proteome</keyword>
<dbReference type="InterPro" id="IPR052389">
    <property type="entry name" value="Sec_Metab_Biosynth-Assoc"/>
</dbReference>
<dbReference type="GeneID" id="54488850"/>